<dbReference type="RefSeq" id="WP_044825846.1">
    <property type="nucleotide sequence ID" value="NZ_CP009687.1"/>
</dbReference>
<dbReference type="AlphaFoldDB" id="A0A0D8IA20"/>
<sequence>MTLVELRDLLLTIGVPAYHFEAHKEKGNYIVWAEDGQGDSGYADNRMTTQVIQGTIDYYTKTEFDPVFKQIQEKLNSVDIAWRLNSIQHEENTGYIHYEWVWEMV</sequence>
<name>A0A0D8IA20_9CLOT</name>
<gene>
    <name evidence="1" type="ORF">CACET_c31810</name>
</gene>
<proteinExistence type="predicted"/>
<reference evidence="1 2" key="1">
    <citation type="submission" date="2014-10" db="EMBL/GenBank/DDBJ databases">
        <title>Genome sequence of Clostridium aceticum DSM 1496.</title>
        <authorList>
            <person name="Poehlein A."/>
            <person name="Schiel-Bengelsdorf B."/>
            <person name="Gottschalk G."/>
            <person name="Duerre P."/>
            <person name="Daniel R."/>
        </authorList>
    </citation>
    <scope>NUCLEOTIDE SEQUENCE [LARGE SCALE GENOMIC DNA]</scope>
    <source>
        <strain evidence="1 2">DSM 1496</strain>
    </source>
</reference>
<dbReference type="KEGG" id="cace:CACET_c31810"/>
<dbReference type="EMBL" id="CP009687">
    <property type="protein sequence ID" value="AKL96625.1"/>
    <property type="molecule type" value="Genomic_DNA"/>
</dbReference>
<protein>
    <submittedName>
        <fullName evidence="1">Uncharacterized protein</fullName>
    </submittedName>
</protein>
<dbReference type="STRING" id="84022.CACET_c31810"/>
<organism evidence="1 2">
    <name type="scientific">Clostridium aceticum</name>
    <dbReference type="NCBI Taxonomy" id="84022"/>
    <lineage>
        <taxon>Bacteria</taxon>
        <taxon>Bacillati</taxon>
        <taxon>Bacillota</taxon>
        <taxon>Clostridia</taxon>
        <taxon>Eubacteriales</taxon>
        <taxon>Clostridiaceae</taxon>
        <taxon>Clostridium</taxon>
    </lineage>
</organism>
<evidence type="ECO:0000313" key="1">
    <source>
        <dbReference type="EMBL" id="AKL96625.1"/>
    </source>
</evidence>
<accession>A0A0D8IA20</accession>
<evidence type="ECO:0000313" key="2">
    <source>
        <dbReference type="Proteomes" id="UP000035704"/>
    </source>
</evidence>
<keyword evidence="2" id="KW-1185">Reference proteome</keyword>
<dbReference type="Proteomes" id="UP000035704">
    <property type="component" value="Chromosome"/>
</dbReference>
<dbReference type="OrthoDB" id="2057564at2"/>
<dbReference type="PATRIC" id="fig|84022.5.peg.1337"/>